<evidence type="ECO:0000313" key="4">
    <source>
        <dbReference type="Proteomes" id="UP000681162"/>
    </source>
</evidence>
<keyword evidence="1" id="KW-0732">Signal</keyword>
<keyword evidence="4" id="KW-1185">Reference proteome</keyword>
<protein>
    <recommendedName>
        <fullName evidence="2">Copper amine oxidase-like N-terminal domain-containing protein</fullName>
    </recommendedName>
</protein>
<dbReference type="Gene3D" id="3.30.457.10">
    <property type="entry name" value="Copper amine oxidase-like, N-terminal domain"/>
    <property type="match status" value="1"/>
</dbReference>
<feature type="signal peptide" evidence="1">
    <location>
        <begin position="1"/>
        <end position="23"/>
    </location>
</feature>
<reference evidence="3 4" key="1">
    <citation type="submission" date="2021-03" db="EMBL/GenBank/DDBJ databases">
        <title>Antimicrobial resistance genes in bacteria isolated from Japanese honey, and their potential for conferring macrolide and lincosamide resistance in the American foulbrood pathogen Paenibacillus larvae.</title>
        <authorList>
            <person name="Okamoto M."/>
            <person name="Kumagai M."/>
            <person name="Kanamori H."/>
            <person name="Takamatsu D."/>
        </authorList>
    </citation>
    <scope>NUCLEOTIDE SEQUENCE [LARGE SCALE GENOMIC DNA]</scope>
    <source>
        <strain evidence="3 4">J41TS12</strain>
    </source>
</reference>
<organism evidence="3 4">
    <name type="scientific">Paenibacillus antibioticophila</name>
    <dbReference type="NCBI Taxonomy" id="1274374"/>
    <lineage>
        <taxon>Bacteria</taxon>
        <taxon>Bacillati</taxon>
        <taxon>Bacillota</taxon>
        <taxon>Bacilli</taxon>
        <taxon>Bacillales</taxon>
        <taxon>Paenibacillaceae</taxon>
        <taxon>Paenibacillus</taxon>
    </lineage>
</organism>
<feature type="domain" description="Copper amine oxidase-like N-terminal" evidence="2">
    <location>
        <begin position="29"/>
        <end position="128"/>
    </location>
</feature>
<comment type="caution">
    <text evidence="3">The sequence shown here is derived from an EMBL/GenBank/DDBJ whole genome shotgun (WGS) entry which is preliminary data.</text>
</comment>
<dbReference type="InterPro" id="IPR036582">
    <property type="entry name" value="Mao_N_sf"/>
</dbReference>
<evidence type="ECO:0000259" key="2">
    <source>
        <dbReference type="Pfam" id="PF07833"/>
    </source>
</evidence>
<dbReference type="RefSeq" id="WP_212937988.1">
    <property type="nucleotide sequence ID" value="NZ_BORR01000001.1"/>
</dbReference>
<sequence>MKKLLAGLFTVLIFSITPLPTHAADIQIKVDGVTIPTDVKPEMKRNRTMVPLRVISENLGARVNWSDSQIVLTKGDVKVSLKLNSTTAMKNGESMLLDAKPYVKHNRTMVPLRFIAEMFGSQVEYSNFVVTVETKPLVIDGIEVKALQEEHHMIMGGIVNQIHGNGYNEAIYNIFVENKGEKVEEPSNYSWNSSHLSPGDYYKGGQYDFLDQDGNSIQRFDIYTLVRTFDEDQNPDVLIHDPNIDQWYQFSDTAKLDILRLSDTAAMNGFLTMISNDVP</sequence>
<dbReference type="InterPro" id="IPR012854">
    <property type="entry name" value="Cu_amine_oxidase-like_N"/>
</dbReference>
<accession>A0A920CDI2</accession>
<dbReference type="Proteomes" id="UP000681162">
    <property type="component" value="Unassembled WGS sequence"/>
</dbReference>
<dbReference type="SUPFAM" id="SSF55383">
    <property type="entry name" value="Copper amine oxidase, domain N"/>
    <property type="match status" value="2"/>
</dbReference>
<dbReference type="AlphaFoldDB" id="A0A920CDI2"/>
<evidence type="ECO:0000256" key="1">
    <source>
        <dbReference type="SAM" id="SignalP"/>
    </source>
</evidence>
<dbReference type="EMBL" id="BORR01000001">
    <property type="protein sequence ID" value="GIO35590.1"/>
    <property type="molecule type" value="Genomic_DNA"/>
</dbReference>
<dbReference type="Pfam" id="PF07833">
    <property type="entry name" value="Cu_amine_oxidN1"/>
    <property type="match status" value="1"/>
</dbReference>
<evidence type="ECO:0000313" key="3">
    <source>
        <dbReference type="EMBL" id="GIO35590.1"/>
    </source>
</evidence>
<feature type="chain" id="PRO_5037748464" description="Copper amine oxidase-like N-terminal domain-containing protein" evidence="1">
    <location>
        <begin position="24"/>
        <end position="279"/>
    </location>
</feature>
<name>A0A920CDI2_9BACL</name>
<proteinExistence type="predicted"/>
<gene>
    <name evidence="3" type="ORF">J41TS12_04510</name>
</gene>